<dbReference type="EMBL" id="BAAAQT010000005">
    <property type="protein sequence ID" value="GAA2171728.1"/>
    <property type="molecule type" value="Genomic_DNA"/>
</dbReference>
<proteinExistence type="inferred from homology"/>
<evidence type="ECO:0000313" key="6">
    <source>
        <dbReference type="Proteomes" id="UP001501599"/>
    </source>
</evidence>
<dbReference type="Pfam" id="PF00535">
    <property type="entry name" value="Glycos_transf_2"/>
    <property type="match status" value="1"/>
</dbReference>
<keyword evidence="3" id="KW-0808">Transferase</keyword>
<dbReference type="PANTHER" id="PTHR43398:SF1">
    <property type="entry name" value="DOLICHOL-PHOSPHATE MANNOSYLTRANSFERASE SUBUNIT 1"/>
    <property type="match status" value="1"/>
</dbReference>
<dbReference type="Proteomes" id="UP001501599">
    <property type="component" value="Unassembled WGS sequence"/>
</dbReference>
<organism evidence="5 6">
    <name type="scientific">Agrococcus versicolor</name>
    <dbReference type="NCBI Taxonomy" id="501482"/>
    <lineage>
        <taxon>Bacteria</taxon>
        <taxon>Bacillati</taxon>
        <taxon>Actinomycetota</taxon>
        <taxon>Actinomycetes</taxon>
        <taxon>Micrococcales</taxon>
        <taxon>Microbacteriaceae</taxon>
        <taxon>Agrococcus</taxon>
    </lineage>
</organism>
<evidence type="ECO:0000256" key="2">
    <source>
        <dbReference type="ARBA" id="ARBA00022676"/>
    </source>
</evidence>
<dbReference type="Gene3D" id="3.90.550.10">
    <property type="entry name" value="Spore Coat Polysaccharide Biosynthesis Protein SpsA, Chain A"/>
    <property type="match status" value="1"/>
</dbReference>
<evidence type="ECO:0000259" key="4">
    <source>
        <dbReference type="Pfam" id="PF00535"/>
    </source>
</evidence>
<dbReference type="SUPFAM" id="SSF53448">
    <property type="entry name" value="Nucleotide-diphospho-sugar transferases"/>
    <property type="match status" value="1"/>
</dbReference>
<name>A0ABN3AM19_9MICO</name>
<dbReference type="PANTHER" id="PTHR43398">
    <property type="entry name" value="DOLICHOL-PHOSPHATE MANNOSYLTRANSFERASE SUBUNIT 1"/>
    <property type="match status" value="1"/>
</dbReference>
<accession>A0ABN3AM19</accession>
<keyword evidence="2" id="KW-0328">Glycosyltransferase</keyword>
<protein>
    <submittedName>
        <fullName evidence="5">Polyprenol monophosphomannose synthase</fullName>
    </submittedName>
</protein>
<reference evidence="5 6" key="1">
    <citation type="journal article" date="2019" name="Int. J. Syst. Evol. Microbiol.">
        <title>The Global Catalogue of Microorganisms (GCM) 10K type strain sequencing project: providing services to taxonomists for standard genome sequencing and annotation.</title>
        <authorList>
            <consortium name="The Broad Institute Genomics Platform"/>
            <consortium name="The Broad Institute Genome Sequencing Center for Infectious Disease"/>
            <person name="Wu L."/>
            <person name="Ma J."/>
        </authorList>
    </citation>
    <scope>NUCLEOTIDE SEQUENCE [LARGE SCALE GENOMIC DNA]</scope>
    <source>
        <strain evidence="5 6">JCM 16026</strain>
    </source>
</reference>
<dbReference type="InterPro" id="IPR029044">
    <property type="entry name" value="Nucleotide-diphossugar_trans"/>
</dbReference>
<dbReference type="InterPro" id="IPR039528">
    <property type="entry name" value="DPM1-like"/>
</dbReference>
<keyword evidence="6" id="KW-1185">Reference proteome</keyword>
<gene>
    <name evidence="5" type="ORF">GCM10009846_06650</name>
</gene>
<feature type="domain" description="Glycosyltransferase 2-like" evidence="4">
    <location>
        <begin position="6"/>
        <end position="170"/>
    </location>
</feature>
<comment type="caution">
    <text evidence="5">The sequence shown here is derived from an EMBL/GenBank/DDBJ whole genome shotgun (WGS) entry which is preliminary data.</text>
</comment>
<evidence type="ECO:0000313" key="5">
    <source>
        <dbReference type="EMBL" id="GAA2171728.1"/>
    </source>
</evidence>
<sequence length="246" mass="26020">MPRTMVLVPTYDERESLPVTLGRLLAAVPDADVLVIDDGSPDGTGALADAMAEGDPRISVLHRAEKRGLGAAYVAGFHEALARGYDVVVEMDADGSHPPERLPAMLASVAAGADLAIGSRWIPGGSVVDWPMHRQALSRGANAYARLLLGIDVHDMTAGFRAYRASLVRAIDLEAIDSRGYAFQIEMTIAAADAGARIDEVPIAFAERAAGVSKMSSAIVVEALVKVTGWGVGRRAGALRRRQPVR</sequence>
<dbReference type="InterPro" id="IPR001173">
    <property type="entry name" value="Glyco_trans_2-like"/>
</dbReference>
<evidence type="ECO:0000256" key="3">
    <source>
        <dbReference type="ARBA" id="ARBA00022679"/>
    </source>
</evidence>
<dbReference type="CDD" id="cd06442">
    <property type="entry name" value="DPM1_like"/>
    <property type="match status" value="1"/>
</dbReference>
<comment type="similarity">
    <text evidence="1">Belongs to the glycosyltransferase 2 family.</text>
</comment>
<evidence type="ECO:0000256" key="1">
    <source>
        <dbReference type="ARBA" id="ARBA00006739"/>
    </source>
</evidence>